<keyword evidence="4" id="KW-1185">Reference proteome</keyword>
<keyword evidence="2" id="KW-0812">Transmembrane</keyword>
<feature type="region of interest" description="Disordered" evidence="1">
    <location>
        <begin position="1"/>
        <end position="20"/>
    </location>
</feature>
<feature type="compositionally biased region" description="Low complexity" evidence="1">
    <location>
        <begin position="218"/>
        <end position="232"/>
    </location>
</feature>
<sequence>MRGLTKAITARRAGRAERSAGPVRPVLITGGVVAATAATAGLLLAGCSTSTEGVRKEGPAQTRSTAKSVGSGKQPSASPSATRTKVDAAALIKADPRISDAVKKNFKPCVKDQYPVDVIYGQLTGGSRDDVVVNILTCGDAIGIGSYVYRAKGDSYENVFSSETSPVYADIDRGDLQVTTQVYGSGDPVADPSGEDVVTYHWTDGKFRETGRTHTDFSKVGSGTTTKSEGSG</sequence>
<dbReference type="Proteomes" id="UP001501102">
    <property type="component" value="Unassembled WGS sequence"/>
</dbReference>
<organism evidence="3 4">
    <name type="scientific">Streptomyces thioluteus</name>
    <dbReference type="NCBI Taxonomy" id="66431"/>
    <lineage>
        <taxon>Bacteria</taxon>
        <taxon>Bacillati</taxon>
        <taxon>Actinomycetota</taxon>
        <taxon>Actinomycetes</taxon>
        <taxon>Kitasatosporales</taxon>
        <taxon>Streptomycetaceae</taxon>
        <taxon>Streptomyces</taxon>
    </lineage>
</organism>
<feature type="transmembrane region" description="Helical" evidence="2">
    <location>
        <begin position="21"/>
        <end position="45"/>
    </location>
</feature>
<evidence type="ECO:0000256" key="2">
    <source>
        <dbReference type="SAM" id="Phobius"/>
    </source>
</evidence>
<evidence type="ECO:0000313" key="4">
    <source>
        <dbReference type="Proteomes" id="UP001501102"/>
    </source>
</evidence>
<gene>
    <name evidence="3" type="ORF">GCM10020221_01460</name>
</gene>
<comment type="caution">
    <text evidence="3">The sequence shown here is derived from an EMBL/GenBank/DDBJ whole genome shotgun (WGS) entry which is preliminary data.</text>
</comment>
<feature type="region of interest" description="Disordered" evidence="1">
    <location>
        <begin position="52"/>
        <end position="84"/>
    </location>
</feature>
<keyword evidence="2" id="KW-0472">Membrane</keyword>
<feature type="compositionally biased region" description="Polar residues" evidence="1">
    <location>
        <begin position="61"/>
        <end position="83"/>
    </location>
</feature>
<feature type="region of interest" description="Disordered" evidence="1">
    <location>
        <begin position="213"/>
        <end position="232"/>
    </location>
</feature>
<keyword evidence="2" id="KW-1133">Transmembrane helix</keyword>
<protein>
    <recommendedName>
        <fullName evidence="5">Lipoprotein CseA</fullName>
    </recommendedName>
</protein>
<accession>A0ABN3WBF8</accession>
<evidence type="ECO:0000313" key="3">
    <source>
        <dbReference type="EMBL" id="GAA2909103.1"/>
    </source>
</evidence>
<proteinExistence type="predicted"/>
<evidence type="ECO:0000256" key="1">
    <source>
        <dbReference type="SAM" id="MobiDB-lite"/>
    </source>
</evidence>
<name>A0ABN3WBF8_STRTU</name>
<evidence type="ECO:0008006" key="5">
    <source>
        <dbReference type="Google" id="ProtNLM"/>
    </source>
</evidence>
<dbReference type="EMBL" id="BAAAXZ010000005">
    <property type="protein sequence ID" value="GAA2909103.1"/>
    <property type="molecule type" value="Genomic_DNA"/>
</dbReference>
<reference evidence="3 4" key="1">
    <citation type="journal article" date="2019" name="Int. J. Syst. Evol. Microbiol.">
        <title>The Global Catalogue of Microorganisms (GCM) 10K type strain sequencing project: providing services to taxonomists for standard genome sequencing and annotation.</title>
        <authorList>
            <consortium name="The Broad Institute Genomics Platform"/>
            <consortium name="The Broad Institute Genome Sequencing Center for Infectious Disease"/>
            <person name="Wu L."/>
            <person name="Ma J."/>
        </authorList>
    </citation>
    <scope>NUCLEOTIDE SEQUENCE [LARGE SCALE GENOMIC DNA]</scope>
    <source>
        <strain evidence="3 4">JCM 4087</strain>
    </source>
</reference>
<dbReference type="RefSeq" id="WP_344960342.1">
    <property type="nucleotide sequence ID" value="NZ_BAAAXZ010000005.1"/>
</dbReference>